<proteinExistence type="inferred from homology"/>
<dbReference type="Gene3D" id="1.10.287.950">
    <property type="entry name" value="Methyl-accepting chemotaxis protein"/>
    <property type="match status" value="1"/>
</dbReference>
<feature type="domain" description="Methyl-accepting transducer" evidence="5">
    <location>
        <begin position="425"/>
        <end position="677"/>
    </location>
</feature>
<evidence type="ECO:0000256" key="3">
    <source>
        <dbReference type="PROSITE-ProRule" id="PRU00284"/>
    </source>
</evidence>
<keyword evidence="4" id="KW-1133">Transmembrane helix</keyword>
<dbReference type="InterPro" id="IPR029151">
    <property type="entry name" value="Sensor-like_sf"/>
</dbReference>
<dbReference type="eggNOG" id="COG0840">
    <property type="taxonomic scope" value="Bacteria"/>
</dbReference>
<keyword evidence="4" id="KW-0812">Transmembrane</keyword>
<evidence type="ECO:0000313" key="7">
    <source>
        <dbReference type="EMBL" id="AEE14199.1"/>
    </source>
</evidence>
<dbReference type="SUPFAM" id="SSF103190">
    <property type="entry name" value="Sensory domain-like"/>
    <property type="match status" value="1"/>
</dbReference>
<dbReference type="InterPro" id="IPR004089">
    <property type="entry name" value="MCPsignal_dom"/>
</dbReference>
<dbReference type="Gene3D" id="3.30.450.20">
    <property type="entry name" value="PAS domain"/>
    <property type="match status" value="1"/>
</dbReference>
<dbReference type="Pfam" id="PF00015">
    <property type="entry name" value="MCPsignal"/>
    <property type="match status" value="1"/>
</dbReference>
<reference evidence="7 8" key="1">
    <citation type="submission" date="2011-04" db="EMBL/GenBank/DDBJ databases">
        <title>The complete genome of Thermodesulfobium narugense DSM 14796.</title>
        <authorList>
            <consortium name="US DOE Joint Genome Institute (JGI-PGF)"/>
            <person name="Lucas S."/>
            <person name="Han J."/>
            <person name="Lapidus A."/>
            <person name="Bruce D."/>
            <person name="Goodwin L."/>
            <person name="Pitluck S."/>
            <person name="Peters L."/>
            <person name="Kyrpides N."/>
            <person name="Mavromatis K."/>
            <person name="Pagani I."/>
            <person name="Ivanova N."/>
            <person name="Ovchinnikova G."/>
            <person name="Zhang X."/>
            <person name="Saunders L."/>
            <person name="Detter J.C."/>
            <person name="Tapia R."/>
            <person name="Han C."/>
            <person name="Land M."/>
            <person name="Hauser L."/>
            <person name="Markowitz V."/>
            <person name="Cheng J.-F."/>
            <person name="Hugenholtz P."/>
            <person name="Woyke T."/>
            <person name="Wu D."/>
            <person name="Spring S."/>
            <person name="Schroeder M."/>
            <person name="Brambilla E."/>
            <person name="Klenk H.-P."/>
            <person name="Eisen J.A."/>
        </authorList>
    </citation>
    <scope>NUCLEOTIDE SEQUENCE [LARGE SCALE GENOMIC DNA]</scope>
    <source>
        <strain evidence="7 8">DSM 14796</strain>
    </source>
</reference>
<keyword evidence="8" id="KW-1185">Reference proteome</keyword>
<dbReference type="EMBL" id="CP002690">
    <property type="protein sequence ID" value="AEE14199.1"/>
    <property type="molecule type" value="Genomic_DNA"/>
</dbReference>
<dbReference type="Pfam" id="PF00672">
    <property type="entry name" value="HAMP"/>
    <property type="match status" value="1"/>
</dbReference>
<protein>
    <submittedName>
        <fullName evidence="7">Methyl-accepting chemotaxis sensory transducer</fullName>
    </submittedName>
</protein>
<keyword evidence="1 3" id="KW-0807">Transducer</keyword>
<dbReference type="Proteomes" id="UP000011765">
    <property type="component" value="Chromosome"/>
</dbReference>
<dbReference type="KEGG" id="tnr:Thena_0561"/>
<dbReference type="OrthoDB" id="13222at2"/>
<dbReference type="PANTHER" id="PTHR32089:SF112">
    <property type="entry name" value="LYSOZYME-LIKE PROTEIN-RELATED"/>
    <property type="match status" value="1"/>
</dbReference>
<dbReference type="PROSITE" id="PS50111">
    <property type="entry name" value="CHEMOTAXIS_TRANSDUC_2"/>
    <property type="match status" value="1"/>
</dbReference>
<comment type="similarity">
    <text evidence="2">Belongs to the methyl-accepting chemotaxis (MCP) protein family.</text>
</comment>
<accession>M1E7Y2</accession>
<feature type="transmembrane region" description="Helical" evidence="4">
    <location>
        <begin position="306"/>
        <end position="328"/>
    </location>
</feature>
<evidence type="ECO:0000256" key="2">
    <source>
        <dbReference type="ARBA" id="ARBA00029447"/>
    </source>
</evidence>
<dbReference type="eggNOG" id="COG3290">
    <property type="taxonomic scope" value="Bacteria"/>
</dbReference>
<keyword evidence="4" id="KW-0472">Membrane</keyword>
<feature type="domain" description="HAMP" evidence="6">
    <location>
        <begin position="326"/>
        <end position="378"/>
    </location>
</feature>
<dbReference type="CDD" id="cd06225">
    <property type="entry name" value="HAMP"/>
    <property type="match status" value="1"/>
</dbReference>
<evidence type="ECO:0000256" key="1">
    <source>
        <dbReference type="ARBA" id="ARBA00023224"/>
    </source>
</evidence>
<dbReference type="PANTHER" id="PTHR32089">
    <property type="entry name" value="METHYL-ACCEPTING CHEMOTAXIS PROTEIN MCPB"/>
    <property type="match status" value="1"/>
</dbReference>
<dbReference type="Gene3D" id="6.10.340.10">
    <property type="match status" value="1"/>
</dbReference>
<dbReference type="RefSeq" id="WP_013755926.1">
    <property type="nucleotide sequence ID" value="NC_015499.1"/>
</dbReference>
<evidence type="ECO:0000259" key="6">
    <source>
        <dbReference type="PROSITE" id="PS50885"/>
    </source>
</evidence>
<dbReference type="PROSITE" id="PS50885">
    <property type="entry name" value="HAMP"/>
    <property type="match status" value="1"/>
</dbReference>
<evidence type="ECO:0000259" key="5">
    <source>
        <dbReference type="PROSITE" id="PS50111"/>
    </source>
</evidence>
<dbReference type="AlphaFoldDB" id="M1E7Y2"/>
<evidence type="ECO:0000313" key="8">
    <source>
        <dbReference type="Proteomes" id="UP000011765"/>
    </source>
</evidence>
<organism evidence="7 8">
    <name type="scientific">Thermodesulfobium narugense DSM 14796</name>
    <dbReference type="NCBI Taxonomy" id="747365"/>
    <lineage>
        <taxon>Bacteria</taxon>
        <taxon>Pseudomonadati</taxon>
        <taxon>Thermodesulfobiota</taxon>
        <taxon>Thermodesulfobiia</taxon>
        <taxon>Thermodesulfobiales</taxon>
        <taxon>Thermodesulfobiaceae</taxon>
        <taxon>Thermodesulfobium</taxon>
    </lineage>
</organism>
<dbReference type="InterPro" id="IPR003660">
    <property type="entry name" value="HAMP_dom"/>
</dbReference>
<dbReference type="STRING" id="747365.Thena_0561"/>
<gene>
    <name evidence="7" type="ORF">Thena_0561</name>
</gene>
<name>M1E7Y2_9BACT</name>
<dbReference type="GO" id="GO:0007165">
    <property type="term" value="P:signal transduction"/>
    <property type="evidence" value="ECO:0007669"/>
    <property type="project" value="UniProtKB-KW"/>
</dbReference>
<evidence type="ECO:0000256" key="4">
    <source>
        <dbReference type="SAM" id="Phobius"/>
    </source>
</evidence>
<dbReference type="InterPro" id="IPR029150">
    <property type="entry name" value="dCache_3"/>
</dbReference>
<dbReference type="GO" id="GO:0005886">
    <property type="term" value="C:plasma membrane"/>
    <property type="evidence" value="ECO:0007669"/>
    <property type="project" value="UniProtKB-SubCell"/>
</dbReference>
<dbReference type="Pfam" id="PF14827">
    <property type="entry name" value="dCache_3"/>
    <property type="match status" value="1"/>
</dbReference>
<dbReference type="HOGENOM" id="CLU_000445_107_19_9"/>
<sequence length="741" mass="81574">MRIFRIFLNAALRKKMGIMVLLSFFVFGLLLSGGGLIQIYNFSNEILLNDITNTARGINSFLDSKISDTKKAALTLASDHDIISGVKNKDSNSLFVFIEKFAQLYPGLYVVVTDSDGKVLARSDAPSISRNDNISELPEIKSALDGKVQSGIGLGRVVGLSIRSGAPVKDEKGKIIGTISTGYRIAGANEISNQIKNNFGVEVAFFQGNEMVSTSIKPNELSQFSKFFNPSVFGSVLKEGKPINYGAPTNISELYSFAQEILFGKPYFGYYYPLRDVDGNILGMYFIAKDTSFYNNMLKRFTIMQFALNITAIIIGIILLLLSMEFFFMRPIGLLVKDIKRVASGDLSQPLNPVFNDELGVVVRAVESIRSNFINVIGKINYAIKDLVNASSDLMSVSSSLTTSSGDVSKLSEINAKGAENLSNIATKLNEDKNILLKGIQGISKGVEDQAIAASNIAQNINRIARSIEDFTNKLGDVSNSLLVIDTNVKEIEKNILEKKNAVGAVTDIARNINSISDGVKEVSEKIRMSLVPIQTIANQIQLWSSNAIIETSKLGEQGKAFGVIIDEIRSLSEKLLYTSNEISSNLNERLFNSNNFDFNFDRHIEGVEDLGNYFTAIEDSVKTLKDNISNLYQKFEKIKDEALGIISSKDIKNVETSLANLAALAEEDLSNVHDLNRASLDVQKAIENLVQVSKDTVSSTKDISERAEKQLNEAGKLEEVSNDIKMKSNELEDEVRKFKI</sequence>
<dbReference type="SUPFAM" id="SSF58104">
    <property type="entry name" value="Methyl-accepting chemotaxis protein (MCP) signaling domain"/>
    <property type="match status" value="1"/>
</dbReference>